<dbReference type="GO" id="GO:0043022">
    <property type="term" value="F:ribosome binding"/>
    <property type="evidence" value="ECO:0007669"/>
    <property type="project" value="TreeGrafter"/>
</dbReference>
<dbReference type="InterPro" id="IPR042108">
    <property type="entry name" value="GTPase_HflX_N_sf"/>
</dbReference>
<dbReference type="InterPro" id="IPR016496">
    <property type="entry name" value="GTPase_HflX"/>
</dbReference>
<evidence type="ECO:0000256" key="8">
    <source>
        <dbReference type="PIRSR" id="PIRSR006809-2"/>
    </source>
</evidence>
<protein>
    <recommendedName>
        <fullName evidence="6">GTPase HflX</fullName>
    </recommendedName>
    <alternativeName>
        <fullName evidence="6">GTP-binding protein HflX</fullName>
    </alternativeName>
</protein>
<evidence type="ECO:0000256" key="7">
    <source>
        <dbReference type="PIRSR" id="PIRSR006809-1"/>
    </source>
</evidence>
<dbReference type="PANTHER" id="PTHR10229">
    <property type="entry name" value="GTP-BINDING PROTEIN HFLX"/>
    <property type="match status" value="1"/>
</dbReference>
<dbReference type="SUPFAM" id="SSF52540">
    <property type="entry name" value="P-loop containing nucleoside triphosphate hydrolases"/>
    <property type="match status" value="1"/>
</dbReference>
<dbReference type="NCBIfam" id="TIGR03156">
    <property type="entry name" value="GTP_HflX"/>
    <property type="match status" value="1"/>
</dbReference>
<feature type="binding site" evidence="8">
    <location>
        <position position="230"/>
    </location>
    <ligand>
        <name>Mg(2+)</name>
        <dbReference type="ChEBI" id="CHEBI:18420"/>
    </ligand>
</feature>
<dbReference type="GO" id="GO:0005737">
    <property type="term" value="C:cytoplasm"/>
    <property type="evidence" value="ECO:0007669"/>
    <property type="project" value="UniProtKB-SubCell"/>
</dbReference>
<comment type="similarity">
    <text evidence="6">Belongs to the TRAFAC class OBG-HflX-like GTPase superfamily. HflX GTPase family.</text>
</comment>
<keyword evidence="5 6" id="KW-0342">GTP-binding</keyword>
<dbReference type="GO" id="GO:0005525">
    <property type="term" value="F:GTP binding"/>
    <property type="evidence" value="ECO:0007669"/>
    <property type="project" value="UniProtKB-UniRule"/>
</dbReference>
<feature type="binding site" evidence="7">
    <location>
        <begin position="317"/>
        <end position="320"/>
    </location>
    <ligand>
        <name>GTP</name>
        <dbReference type="ChEBI" id="CHEBI:37565"/>
    </ligand>
</feature>
<comment type="caution">
    <text evidence="10">The sequence shown here is derived from an EMBL/GenBank/DDBJ whole genome shotgun (WGS) entry which is preliminary data.</text>
</comment>
<evidence type="ECO:0000256" key="6">
    <source>
        <dbReference type="HAMAP-Rule" id="MF_00900"/>
    </source>
</evidence>
<organism evidence="10">
    <name type="scientific">Thermofilum adornatum</name>
    <dbReference type="NCBI Taxonomy" id="1365176"/>
    <lineage>
        <taxon>Archaea</taxon>
        <taxon>Thermoproteota</taxon>
        <taxon>Thermoprotei</taxon>
        <taxon>Thermofilales</taxon>
        <taxon>Thermofilaceae</taxon>
        <taxon>Thermofilum</taxon>
    </lineage>
</organism>
<dbReference type="InterPro" id="IPR005225">
    <property type="entry name" value="Small_GTP-bd"/>
</dbReference>
<evidence type="ECO:0000256" key="1">
    <source>
        <dbReference type="ARBA" id="ARBA00022490"/>
    </source>
</evidence>
<dbReference type="Gene3D" id="3.40.50.300">
    <property type="entry name" value="P-loop containing nucleotide triphosphate hydrolases"/>
    <property type="match status" value="1"/>
</dbReference>
<dbReference type="InterPro" id="IPR032305">
    <property type="entry name" value="GTP-bd_M"/>
</dbReference>
<dbReference type="PIRSF" id="PIRSF006809">
    <property type="entry name" value="GTP-binding_hflX_prd"/>
    <property type="match status" value="1"/>
</dbReference>
<dbReference type="CDD" id="cd01878">
    <property type="entry name" value="HflX"/>
    <property type="match status" value="1"/>
</dbReference>
<evidence type="ECO:0000256" key="4">
    <source>
        <dbReference type="ARBA" id="ARBA00022842"/>
    </source>
</evidence>
<feature type="domain" description="Hflx-type G" evidence="9">
    <location>
        <begin position="197"/>
        <end position="367"/>
    </location>
</feature>
<keyword evidence="2 8" id="KW-0479">Metal-binding</keyword>
<evidence type="ECO:0000256" key="3">
    <source>
        <dbReference type="ARBA" id="ARBA00022741"/>
    </source>
</evidence>
<reference evidence="10" key="1">
    <citation type="journal article" date="2020" name="mSystems">
        <title>Genome- and Community-Level Interaction Insights into Carbon Utilization and Element Cycling Functions of Hydrothermarchaeota in Hydrothermal Sediment.</title>
        <authorList>
            <person name="Zhou Z."/>
            <person name="Liu Y."/>
            <person name="Xu W."/>
            <person name="Pan J."/>
            <person name="Luo Z.H."/>
            <person name="Li M."/>
        </authorList>
    </citation>
    <scope>NUCLEOTIDE SEQUENCE [LARGE SCALE GENOMIC DNA]</scope>
    <source>
        <strain evidence="10">SpSt-116</strain>
    </source>
</reference>
<sequence>MSNRKASDKNAVVIAGRINSPGDLALFRELRELANAAGYIIVGEIIQKRKREDPKYNIGRGKISELKKLVEDKKPLKIIFLNNLKPSQAYNLAKELGIEVIDRYELILEIFAKRAGSKESLLQIELAKLKRELSFAKEYINLSKRGELHGFLGGGKYAVDSYYTYISSRIAKIEEELDKIRKIKNMRYNKRVEVGLYTVSLAGYTGAGKTTLFNTLTNEKGYIDGKPFATLSTLSRKVKLQGYPVIITDTIGFIDSLPESLLDAFYTTLRETIISDVILLVVDLTDPIPEIRRKLSTSIDTLLSLGINISKVLVVGNKIDKATGEELREKEKLLQNTGLEYVLVSATKRIGIHSLVEKVVEMLPDKLREKIIISEDQSRDLLEEILEKCKVISFTGLADRRLLLEIEGRRPIISKIKARSNNPQDALSARAL</sequence>
<feature type="binding site" evidence="7">
    <location>
        <begin position="228"/>
        <end position="232"/>
    </location>
    <ligand>
        <name>GTP</name>
        <dbReference type="ChEBI" id="CHEBI:37565"/>
    </ligand>
</feature>
<gene>
    <name evidence="6 10" type="primary">hflX</name>
    <name evidence="10" type="ORF">ENN26_06080</name>
</gene>
<dbReference type="NCBIfam" id="TIGR00231">
    <property type="entry name" value="small_GTP"/>
    <property type="match status" value="1"/>
</dbReference>
<dbReference type="PROSITE" id="PS51705">
    <property type="entry name" value="G_HFLX"/>
    <property type="match status" value="1"/>
</dbReference>
<dbReference type="Gene3D" id="6.10.250.2860">
    <property type="match status" value="1"/>
</dbReference>
<evidence type="ECO:0000259" key="9">
    <source>
        <dbReference type="PROSITE" id="PS51705"/>
    </source>
</evidence>
<comment type="function">
    <text evidence="6">GTPase that associates with the 50S ribosomal subunit and may have a role during protein synthesis or ribosome biogenesis.</text>
</comment>
<evidence type="ECO:0000313" key="10">
    <source>
        <dbReference type="EMBL" id="HDP15323.1"/>
    </source>
</evidence>
<feature type="binding site" evidence="7">
    <location>
        <begin position="203"/>
        <end position="210"/>
    </location>
    <ligand>
        <name>GTP</name>
        <dbReference type="ChEBI" id="CHEBI:37565"/>
    </ligand>
</feature>
<dbReference type="InterPro" id="IPR030394">
    <property type="entry name" value="G_HFLX_dom"/>
</dbReference>
<feature type="binding site" evidence="7">
    <location>
        <begin position="249"/>
        <end position="252"/>
    </location>
    <ligand>
        <name>GTP</name>
        <dbReference type="ChEBI" id="CHEBI:37565"/>
    </ligand>
</feature>
<dbReference type="Gene3D" id="3.40.50.11060">
    <property type="entry name" value="GTPase HflX, N-terminal domain"/>
    <property type="match status" value="1"/>
</dbReference>
<dbReference type="FunFam" id="3.40.50.11060:FF:000001">
    <property type="entry name" value="GTPase HflX"/>
    <property type="match status" value="1"/>
</dbReference>
<keyword evidence="3 6" id="KW-0547">Nucleotide-binding</keyword>
<dbReference type="InterPro" id="IPR025121">
    <property type="entry name" value="GTPase_HflX_N"/>
</dbReference>
<evidence type="ECO:0000256" key="5">
    <source>
        <dbReference type="ARBA" id="ARBA00023134"/>
    </source>
</evidence>
<dbReference type="AlphaFoldDB" id="A0A7C1CD94"/>
<dbReference type="Pfam" id="PF13167">
    <property type="entry name" value="GTP-bdg_N"/>
    <property type="match status" value="1"/>
</dbReference>
<comment type="cofactor">
    <cofactor evidence="8">
        <name>Mg(2+)</name>
        <dbReference type="ChEBI" id="CHEBI:18420"/>
    </cofactor>
</comment>
<dbReference type="PANTHER" id="PTHR10229:SF8">
    <property type="entry name" value="GTPASE HFLX"/>
    <property type="match status" value="1"/>
</dbReference>
<dbReference type="InterPro" id="IPR006073">
    <property type="entry name" value="GTP-bd"/>
</dbReference>
<proteinExistence type="inferred from homology"/>
<dbReference type="GO" id="GO:0003924">
    <property type="term" value="F:GTPase activity"/>
    <property type="evidence" value="ECO:0007669"/>
    <property type="project" value="UniProtKB-UniRule"/>
</dbReference>
<dbReference type="Pfam" id="PF01926">
    <property type="entry name" value="MMR_HSR1"/>
    <property type="match status" value="1"/>
</dbReference>
<dbReference type="EMBL" id="DSAY01000108">
    <property type="protein sequence ID" value="HDP15323.1"/>
    <property type="molecule type" value="Genomic_DNA"/>
</dbReference>
<feature type="binding site" evidence="8">
    <location>
        <position position="210"/>
    </location>
    <ligand>
        <name>Mg(2+)</name>
        <dbReference type="ChEBI" id="CHEBI:18420"/>
    </ligand>
</feature>
<comment type="subcellular location">
    <subcellularLocation>
        <location evidence="6">Cytoplasm</location>
    </subcellularLocation>
    <text evidence="6">May associate with membranes.</text>
</comment>
<dbReference type="HAMAP" id="MF_00900">
    <property type="entry name" value="GTPase_HflX"/>
    <property type="match status" value="1"/>
</dbReference>
<evidence type="ECO:0000256" key="2">
    <source>
        <dbReference type="ARBA" id="ARBA00022723"/>
    </source>
</evidence>
<accession>A0A7C1CD94</accession>
<name>A0A7C1CD94_9CREN</name>
<feature type="binding site" evidence="7">
    <location>
        <begin position="345"/>
        <end position="347"/>
    </location>
    <ligand>
        <name>GTP</name>
        <dbReference type="ChEBI" id="CHEBI:37565"/>
    </ligand>
</feature>
<comment type="subunit">
    <text evidence="6">Monomer. Associates with the 50S ribosomal subunit.</text>
</comment>
<dbReference type="Pfam" id="PF16360">
    <property type="entry name" value="GTP-bdg_M"/>
    <property type="match status" value="1"/>
</dbReference>
<keyword evidence="1 6" id="KW-0963">Cytoplasm</keyword>
<dbReference type="GO" id="GO:0046872">
    <property type="term" value="F:metal ion binding"/>
    <property type="evidence" value="ECO:0007669"/>
    <property type="project" value="UniProtKB-KW"/>
</dbReference>
<keyword evidence="4 8" id="KW-0460">Magnesium</keyword>
<dbReference type="InterPro" id="IPR027417">
    <property type="entry name" value="P-loop_NTPase"/>
</dbReference>